<sequence>MPETISLSEIKKVVALAKLSIPDIDLEQFFLEINDILSHFDKLNRLELKEVSPTSHISWSQPPSNPDEPREWMGGEELFSQAPAVIDQYFIVPKVVDKQEE</sequence>
<comment type="catalytic activity">
    <reaction evidence="1">
        <text>L-aspartyl-tRNA(Asn) + L-glutamine + ATP + H2O = L-asparaginyl-tRNA(Asn) + L-glutamate + ADP + phosphate + 2 H(+)</text>
        <dbReference type="Rhea" id="RHEA:14513"/>
        <dbReference type="Rhea" id="RHEA-COMP:9674"/>
        <dbReference type="Rhea" id="RHEA-COMP:9677"/>
        <dbReference type="ChEBI" id="CHEBI:15377"/>
        <dbReference type="ChEBI" id="CHEBI:15378"/>
        <dbReference type="ChEBI" id="CHEBI:29985"/>
        <dbReference type="ChEBI" id="CHEBI:30616"/>
        <dbReference type="ChEBI" id="CHEBI:43474"/>
        <dbReference type="ChEBI" id="CHEBI:58359"/>
        <dbReference type="ChEBI" id="CHEBI:78515"/>
        <dbReference type="ChEBI" id="CHEBI:78516"/>
        <dbReference type="ChEBI" id="CHEBI:456216"/>
    </reaction>
</comment>
<dbReference type="GO" id="GO:0006412">
    <property type="term" value="P:translation"/>
    <property type="evidence" value="ECO:0007669"/>
    <property type="project" value="UniProtKB-UniRule"/>
</dbReference>
<comment type="caution">
    <text evidence="2">The sequence shown here is derived from an EMBL/GenBank/DDBJ whole genome shotgun (WGS) entry which is preliminary data.</text>
</comment>
<keyword evidence="1" id="KW-0547">Nucleotide-binding</keyword>
<dbReference type="EC" id="6.3.5.-" evidence="1"/>
<dbReference type="GO" id="GO:0050566">
    <property type="term" value="F:asparaginyl-tRNA synthase (glutamine-hydrolyzing) activity"/>
    <property type="evidence" value="ECO:0007669"/>
    <property type="project" value="RHEA"/>
</dbReference>
<evidence type="ECO:0000313" key="2">
    <source>
        <dbReference type="EMBL" id="OQA61324.1"/>
    </source>
</evidence>
<dbReference type="GO" id="GO:0006450">
    <property type="term" value="P:regulation of translational fidelity"/>
    <property type="evidence" value="ECO:0007669"/>
    <property type="project" value="InterPro"/>
</dbReference>
<name>A0A1V5T3X1_9BACT</name>
<dbReference type="EMBL" id="MWBQ01000021">
    <property type="protein sequence ID" value="OQA61324.1"/>
    <property type="molecule type" value="Genomic_DNA"/>
</dbReference>
<comment type="function">
    <text evidence="1">Allows the formation of correctly charged Asn-tRNA(Asn) or Gln-tRNA(Gln) through the transamidation of misacylated Asp-tRNA(Asn) or Glu-tRNA(Gln) in organisms which lack either or both of asparaginyl-tRNA or glutaminyl-tRNA synthetases. The reaction takes place in the presence of glutamine and ATP through an activated phospho-Asp-tRNA(Asn) or phospho-Glu-tRNA(Gln).</text>
</comment>
<proteinExistence type="inferred from homology"/>
<keyword evidence="1 2" id="KW-0436">Ligase</keyword>
<dbReference type="AlphaFoldDB" id="A0A1V5T3X1"/>
<dbReference type="GO" id="GO:0016740">
    <property type="term" value="F:transferase activity"/>
    <property type="evidence" value="ECO:0007669"/>
    <property type="project" value="UniProtKB-KW"/>
</dbReference>
<gene>
    <name evidence="1 2" type="primary">gatC</name>
    <name evidence="2" type="ORF">BWY41_00276</name>
</gene>
<organism evidence="2">
    <name type="scientific">Candidatus Atribacter allofermentans</name>
    <dbReference type="NCBI Taxonomy" id="1852833"/>
    <lineage>
        <taxon>Bacteria</taxon>
        <taxon>Pseudomonadati</taxon>
        <taxon>Atribacterota</taxon>
        <taxon>Atribacteria</taxon>
        <taxon>Atribacterales</taxon>
        <taxon>Atribacteraceae</taxon>
        <taxon>Atribacter</taxon>
    </lineage>
</organism>
<dbReference type="Pfam" id="PF02686">
    <property type="entry name" value="GatC"/>
    <property type="match status" value="1"/>
</dbReference>
<reference evidence="2" key="1">
    <citation type="submission" date="2017-02" db="EMBL/GenBank/DDBJ databases">
        <title>Delving into the versatile metabolic prowess of the omnipresent phylum Bacteroidetes.</title>
        <authorList>
            <person name="Nobu M.K."/>
            <person name="Mei R."/>
            <person name="Narihiro T."/>
            <person name="Kuroda K."/>
            <person name="Liu W.-T."/>
        </authorList>
    </citation>
    <scope>NUCLEOTIDE SEQUENCE</scope>
    <source>
        <strain evidence="2">ADurb.Bin276</strain>
    </source>
</reference>
<dbReference type="SUPFAM" id="SSF141000">
    <property type="entry name" value="Glu-tRNAGln amidotransferase C subunit"/>
    <property type="match status" value="1"/>
</dbReference>
<dbReference type="GO" id="GO:0050567">
    <property type="term" value="F:glutaminyl-tRNA synthase (glutamine-hydrolyzing) activity"/>
    <property type="evidence" value="ECO:0007669"/>
    <property type="project" value="UniProtKB-UniRule"/>
</dbReference>
<evidence type="ECO:0000256" key="1">
    <source>
        <dbReference type="HAMAP-Rule" id="MF_00122"/>
    </source>
</evidence>
<protein>
    <recommendedName>
        <fullName evidence="1">Aspartyl/glutamyl-tRNA(Asn/Gln) amidotransferase subunit C</fullName>
        <shortName evidence="1">Asp/Glu-ADT subunit C</shortName>
        <ecNumber evidence="1">6.3.5.-</ecNumber>
    </recommendedName>
</protein>
<dbReference type="Gene3D" id="1.10.20.60">
    <property type="entry name" value="Glu-tRNAGln amidotransferase C subunit, N-terminal domain"/>
    <property type="match status" value="1"/>
</dbReference>
<comment type="subunit">
    <text evidence="1">Heterotrimer of A, B and C subunits.</text>
</comment>
<comment type="catalytic activity">
    <reaction evidence="1">
        <text>L-glutamyl-tRNA(Gln) + L-glutamine + ATP + H2O = L-glutaminyl-tRNA(Gln) + L-glutamate + ADP + phosphate + H(+)</text>
        <dbReference type="Rhea" id="RHEA:17521"/>
        <dbReference type="Rhea" id="RHEA-COMP:9681"/>
        <dbReference type="Rhea" id="RHEA-COMP:9684"/>
        <dbReference type="ChEBI" id="CHEBI:15377"/>
        <dbReference type="ChEBI" id="CHEBI:15378"/>
        <dbReference type="ChEBI" id="CHEBI:29985"/>
        <dbReference type="ChEBI" id="CHEBI:30616"/>
        <dbReference type="ChEBI" id="CHEBI:43474"/>
        <dbReference type="ChEBI" id="CHEBI:58359"/>
        <dbReference type="ChEBI" id="CHEBI:78520"/>
        <dbReference type="ChEBI" id="CHEBI:78521"/>
        <dbReference type="ChEBI" id="CHEBI:456216"/>
    </reaction>
</comment>
<dbReference type="NCBIfam" id="TIGR00135">
    <property type="entry name" value="gatC"/>
    <property type="match status" value="1"/>
</dbReference>
<comment type="similarity">
    <text evidence="1">Belongs to the GatC family.</text>
</comment>
<accession>A0A1V5T3X1</accession>
<keyword evidence="2" id="KW-0808">Transferase</keyword>
<dbReference type="GO" id="GO:0005524">
    <property type="term" value="F:ATP binding"/>
    <property type="evidence" value="ECO:0007669"/>
    <property type="project" value="UniProtKB-KW"/>
</dbReference>
<keyword evidence="1" id="KW-0067">ATP-binding</keyword>
<dbReference type="HAMAP" id="MF_00122">
    <property type="entry name" value="GatC"/>
    <property type="match status" value="1"/>
</dbReference>
<dbReference type="Proteomes" id="UP000485569">
    <property type="component" value="Unassembled WGS sequence"/>
</dbReference>
<dbReference type="InterPro" id="IPR036113">
    <property type="entry name" value="Asp/Glu-ADT_sf_sub_c"/>
</dbReference>
<keyword evidence="1" id="KW-0648">Protein biosynthesis</keyword>
<dbReference type="InterPro" id="IPR003837">
    <property type="entry name" value="GatC"/>
</dbReference>